<accession>A0A0C3BW09</accession>
<protein>
    <submittedName>
        <fullName evidence="1">Uncharacterized protein</fullName>
    </submittedName>
</protein>
<dbReference type="OrthoDB" id="3056056at2759"/>
<proteinExistence type="predicted"/>
<name>A0A0C3BW09_HEBCY</name>
<evidence type="ECO:0000313" key="1">
    <source>
        <dbReference type="EMBL" id="KIM36254.1"/>
    </source>
</evidence>
<evidence type="ECO:0000313" key="2">
    <source>
        <dbReference type="Proteomes" id="UP000053424"/>
    </source>
</evidence>
<reference evidence="2" key="2">
    <citation type="submission" date="2015-01" db="EMBL/GenBank/DDBJ databases">
        <title>Evolutionary Origins and Diversification of the Mycorrhizal Mutualists.</title>
        <authorList>
            <consortium name="DOE Joint Genome Institute"/>
            <consortium name="Mycorrhizal Genomics Consortium"/>
            <person name="Kohler A."/>
            <person name="Kuo A."/>
            <person name="Nagy L.G."/>
            <person name="Floudas D."/>
            <person name="Copeland A."/>
            <person name="Barry K.W."/>
            <person name="Cichocki N."/>
            <person name="Veneault-Fourrey C."/>
            <person name="LaButti K."/>
            <person name="Lindquist E.A."/>
            <person name="Lipzen A."/>
            <person name="Lundell T."/>
            <person name="Morin E."/>
            <person name="Murat C."/>
            <person name="Riley R."/>
            <person name="Ohm R."/>
            <person name="Sun H."/>
            <person name="Tunlid A."/>
            <person name="Henrissat B."/>
            <person name="Grigoriev I.V."/>
            <person name="Hibbett D.S."/>
            <person name="Martin F."/>
        </authorList>
    </citation>
    <scope>NUCLEOTIDE SEQUENCE [LARGE SCALE GENOMIC DNA]</scope>
    <source>
        <strain evidence="2">h7</strain>
    </source>
</reference>
<dbReference type="EMBL" id="KN831807">
    <property type="protein sequence ID" value="KIM36254.1"/>
    <property type="molecule type" value="Genomic_DNA"/>
</dbReference>
<feature type="non-terminal residue" evidence="1">
    <location>
        <position position="214"/>
    </location>
</feature>
<organism evidence="1 2">
    <name type="scientific">Hebeloma cylindrosporum</name>
    <dbReference type="NCBI Taxonomy" id="76867"/>
    <lineage>
        <taxon>Eukaryota</taxon>
        <taxon>Fungi</taxon>
        <taxon>Dikarya</taxon>
        <taxon>Basidiomycota</taxon>
        <taxon>Agaricomycotina</taxon>
        <taxon>Agaricomycetes</taxon>
        <taxon>Agaricomycetidae</taxon>
        <taxon>Agaricales</taxon>
        <taxon>Agaricineae</taxon>
        <taxon>Hymenogastraceae</taxon>
        <taxon>Hebeloma</taxon>
    </lineage>
</organism>
<dbReference type="AlphaFoldDB" id="A0A0C3BW09"/>
<sequence length="214" mass="24238">MSLRRSYPWLFMQFPSSAEPNHLLTKILTKIISFIHLIDSNMLAAQMGYQLATDAMILLDPEEEGWESDVSLESMRELSVKGQETAQSVADGFRDVKQQIYKIAASTKDNTTIVFVPPDPTHTETLKIPMKEIGTGLVANLNLLNEFSRCGRMSKTISKAPIRLYSRSNDASERLSRWAEMQQGFQQYYNVVNSAHERFPELLVSSSMAWRAVA</sequence>
<dbReference type="HOGENOM" id="CLU_1156513_0_0_1"/>
<keyword evidence="2" id="KW-1185">Reference proteome</keyword>
<reference evidence="1 2" key="1">
    <citation type="submission" date="2014-04" db="EMBL/GenBank/DDBJ databases">
        <authorList>
            <consortium name="DOE Joint Genome Institute"/>
            <person name="Kuo A."/>
            <person name="Gay G."/>
            <person name="Dore J."/>
            <person name="Kohler A."/>
            <person name="Nagy L.G."/>
            <person name="Floudas D."/>
            <person name="Copeland A."/>
            <person name="Barry K.W."/>
            <person name="Cichocki N."/>
            <person name="Veneault-Fourrey C."/>
            <person name="LaButti K."/>
            <person name="Lindquist E.A."/>
            <person name="Lipzen A."/>
            <person name="Lundell T."/>
            <person name="Morin E."/>
            <person name="Murat C."/>
            <person name="Sun H."/>
            <person name="Tunlid A."/>
            <person name="Henrissat B."/>
            <person name="Grigoriev I.V."/>
            <person name="Hibbett D.S."/>
            <person name="Martin F."/>
            <person name="Nordberg H.P."/>
            <person name="Cantor M.N."/>
            <person name="Hua S.X."/>
        </authorList>
    </citation>
    <scope>NUCLEOTIDE SEQUENCE [LARGE SCALE GENOMIC DNA]</scope>
    <source>
        <strain evidence="2">h7</strain>
    </source>
</reference>
<gene>
    <name evidence="1" type="ORF">M413DRAFT_427686</name>
</gene>
<dbReference type="Proteomes" id="UP000053424">
    <property type="component" value="Unassembled WGS sequence"/>
</dbReference>